<evidence type="ECO:0000256" key="4">
    <source>
        <dbReference type="ARBA" id="ARBA00022643"/>
    </source>
</evidence>
<protein>
    <recommendedName>
        <fullName evidence="2">FAD synthase</fullName>
        <ecNumber evidence="2">2.7.7.2</ecNumber>
    </recommendedName>
    <alternativeName>
        <fullName evidence="10">FAD pyrophosphorylase</fullName>
    </alternativeName>
    <alternativeName>
        <fullName evidence="11">FMN adenylyltransferase</fullName>
    </alternativeName>
</protein>
<dbReference type="InterPro" id="IPR002500">
    <property type="entry name" value="PAPS_reduct_dom"/>
</dbReference>
<evidence type="ECO:0000256" key="7">
    <source>
        <dbReference type="ARBA" id="ARBA00022741"/>
    </source>
</evidence>
<dbReference type="EC" id="2.7.7.2" evidence="2"/>
<evidence type="ECO:0000256" key="1">
    <source>
        <dbReference type="ARBA" id="ARBA00004726"/>
    </source>
</evidence>
<dbReference type="PANTHER" id="PTHR23293">
    <property type="entry name" value="FAD SYNTHETASE-RELATED FMN ADENYLYLTRANSFERASE"/>
    <property type="match status" value="1"/>
</dbReference>
<evidence type="ECO:0000259" key="13">
    <source>
        <dbReference type="Pfam" id="PF01507"/>
    </source>
</evidence>
<evidence type="ECO:0000256" key="2">
    <source>
        <dbReference type="ARBA" id="ARBA00012393"/>
    </source>
</evidence>
<dbReference type="CDD" id="cd23948">
    <property type="entry name" value="FAD_synthase"/>
    <property type="match status" value="1"/>
</dbReference>
<comment type="pathway">
    <text evidence="1">Cofactor biosynthesis; FAD biosynthesis; FAD from FMN: step 1/1.</text>
</comment>
<evidence type="ECO:0000313" key="14">
    <source>
        <dbReference type="EMBL" id="CAE0036441.1"/>
    </source>
</evidence>
<keyword evidence="7" id="KW-0547">Nucleotide-binding</keyword>
<dbReference type="Gene3D" id="3.40.50.620">
    <property type="entry name" value="HUPs"/>
    <property type="match status" value="1"/>
</dbReference>
<keyword evidence="3" id="KW-0285">Flavoprotein</keyword>
<keyword evidence="8" id="KW-0274">FAD</keyword>
<dbReference type="EMBL" id="HBHW01005895">
    <property type="protein sequence ID" value="CAE0036446.1"/>
    <property type="molecule type" value="Transcribed_RNA"/>
</dbReference>
<evidence type="ECO:0000256" key="6">
    <source>
        <dbReference type="ARBA" id="ARBA00022695"/>
    </source>
</evidence>
<evidence type="ECO:0000256" key="12">
    <source>
        <dbReference type="ARBA" id="ARBA00049494"/>
    </source>
</evidence>
<dbReference type="GO" id="GO:0005524">
    <property type="term" value="F:ATP binding"/>
    <property type="evidence" value="ECO:0007669"/>
    <property type="project" value="UniProtKB-KW"/>
</dbReference>
<comment type="catalytic activity">
    <reaction evidence="12">
        <text>FMN + ATP + H(+) = FAD + diphosphate</text>
        <dbReference type="Rhea" id="RHEA:17237"/>
        <dbReference type="ChEBI" id="CHEBI:15378"/>
        <dbReference type="ChEBI" id="CHEBI:30616"/>
        <dbReference type="ChEBI" id="CHEBI:33019"/>
        <dbReference type="ChEBI" id="CHEBI:57692"/>
        <dbReference type="ChEBI" id="CHEBI:58210"/>
        <dbReference type="EC" id="2.7.7.2"/>
    </reaction>
</comment>
<evidence type="ECO:0000256" key="5">
    <source>
        <dbReference type="ARBA" id="ARBA00022679"/>
    </source>
</evidence>
<keyword evidence="4" id="KW-0288">FMN</keyword>
<dbReference type="AlphaFoldDB" id="A0A7S2ZFP0"/>
<evidence type="ECO:0000256" key="11">
    <source>
        <dbReference type="ARBA" id="ARBA00031871"/>
    </source>
</evidence>
<organism evidence="14">
    <name type="scientific">Rhodosorus marinus</name>
    <dbReference type="NCBI Taxonomy" id="101924"/>
    <lineage>
        <taxon>Eukaryota</taxon>
        <taxon>Rhodophyta</taxon>
        <taxon>Stylonematophyceae</taxon>
        <taxon>Stylonematales</taxon>
        <taxon>Stylonemataceae</taxon>
        <taxon>Rhodosorus</taxon>
    </lineage>
</organism>
<dbReference type="GO" id="GO:0006747">
    <property type="term" value="P:FAD biosynthetic process"/>
    <property type="evidence" value="ECO:0007669"/>
    <property type="project" value="TreeGrafter"/>
</dbReference>
<name>A0A7S2ZFP0_9RHOD</name>
<gene>
    <name evidence="14" type="ORF">RMAR00112_LOCUS4391</name>
    <name evidence="15" type="ORF">RMAR00112_LOCUS4396</name>
</gene>
<evidence type="ECO:0000256" key="10">
    <source>
        <dbReference type="ARBA" id="ARBA00031145"/>
    </source>
</evidence>
<dbReference type="GO" id="GO:0003919">
    <property type="term" value="F:FMN adenylyltransferase activity"/>
    <property type="evidence" value="ECO:0007669"/>
    <property type="project" value="UniProtKB-EC"/>
</dbReference>
<dbReference type="InterPro" id="IPR014729">
    <property type="entry name" value="Rossmann-like_a/b/a_fold"/>
</dbReference>
<dbReference type="EMBL" id="HBHW01005890">
    <property type="protein sequence ID" value="CAE0036441.1"/>
    <property type="molecule type" value="Transcribed_RNA"/>
</dbReference>
<feature type="domain" description="Phosphoadenosine phosphosulphate reductase" evidence="13">
    <location>
        <begin position="52"/>
        <end position="127"/>
    </location>
</feature>
<feature type="domain" description="Phosphoadenosine phosphosulphate reductase" evidence="13">
    <location>
        <begin position="136"/>
        <end position="220"/>
    </location>
</feature>
<evidence type="ECO:0000256" key="8">
    <source>
        <dbReference type="ARBA" id="ARBA00022827"/>
    </source>
</evidence>
<evidence type="ECO:0000313" key="15">
    <source>
        <dbReference type="EMBL" id="CAE0036446.1"/>
    </source>
</evidence>
<keyword evidence="9" id="KW-0067">ATP-binding</keyword>
<dbReference type="Pfam" id="PF01507">
    <property type="entry name" value="PAPS_reduct"/>
    <property type="match status" value="2"/>
</dbReference>
<proteinExistence type="predicted"/>
<sequence length="434" mass="49119">MEEVVREGYSSALALYDRIKREEAVGSGFARKLKVSIGTIEGALRLYGEDEISIAFNGGKDATVILHLYRAVVANFVREEDARNQLSEQEKAERSRVASMYIVQEDEFPEVEEYVHETNKQYAIDASFLHTSFKEALIEFLSERPKIQAFVLGTRFDDPDGADLQHFSPSSRGWPKFMRINPILEWDYTDVWTFLRYFELPYCSLYDVGYTSLGKATRTRRNPALICKNGKYLPGYMLSDKCMERAGRVSHSEADHLQHPRRTAGVVLFSSEIERGVIEVDRVTTLTVLRDRGVRLKKLVFMAEELEDAAKEIADMSMSFDTVITGGLIRSRTEENTLRAVLLALRLPSLKEDDFESKLLTFPENVQKVLGKETIADETRLVMCNSSGPKSKEASTPVVKTRNVYSILGPLSSLHSVLGDALDNFEELENSHKS</sequence>
<evidence type="ECO:0000256" key="3">
    <source>
        <dbReference type="ARBA" id="ARBA00022630"/>
    </source>
</evidence>
<dbReference type="PANTHER" id="PTHR23293:SF9">
    <property type="entry name" value="FAD SYNTHASE"/>
    <property type="match status" value="1"/>
</dbReference>
<reference evidence="14" key="1">
    <citation type="submission" date="2021-01" db="EMBL/GenBank/DDBJ databases">
        <authorList>
            <person name="Corre E."/>
            <person name="Pelletier E."/>
            <person name="Niang G."/>
            <person name="Scheremetjew M."/>
            <person name="Finn R."/>
            <person name="Kale V."/>
            <person name="Holt S."/>
            <person name="Cochrane G."/>
            <person name="Meng A."/>
            <person name="Brown T."/>
            <person name="Cohen L."/>
        </authorList>
    </citation>
    <scope>NUCLEOTIDE SEQUENCE</scope>
    <source>
        <strain evidence="14">CCMP 769</strain>
    </source>
</reference>
<evidence type="ECO:0000256" key="9">
    <source>
        <dbReference type="ARBA" id="ARBA00022840"/>
    </source>
</evidence>
<keyword evidence="6" id="KW-0548">Nucleotidyltransferase</keyword>
<dbReference type="SUPFAM" id="SSF52402">
    <property type="entry name" value="Adenine nucleotide alpha hydrolases-like"/>
    <property type="match status" value="1"/>
</dbReference>
<accession>A0A7S2ZFP0</accession>
<keyword evidence="5" id="KW-0808">Transferase</keyword>